<keyword evidence="4" id="KW-0680">Restriction system</keyword>
<name>A0ABN6YZH2_9FIRM</name>
<dbReference type="Gene3D" id="3.40.50.150">
    <property type="entry name" value="Vaccinia Virus protein VP39"/>
    <property type="match status" value="1"/>
</dbReference>
<keyword evidence="1 5" id="KW-0489">Methyltransferase</keyword>
<dbReference type="NCBIfam" id="TIGR00675">
    <property type="entry name" value="dcm"/>
    <property type="match status" value="1"/>
</dbReference>
<evidence type="ECO:0000256" key="2">
    <source>
        <dbReference type="ARBA" id="ARBA00022679"/>
    </source>
</evidence>
<organism evidence="8 9">
    <name type="scientific">Claveliimonas bilis</name>
    <dbReference type="NCBI Taxonomy" id="3028070"/>
    <lineage>
        <taxon>Bacteria</taxon>
        <taxon>Bacillati</taxon>
        <taxon>Bacillota</taxon>
        <taxon>Clostridia</taxon>
        <taxon>Lachnospirales</taxon>
        <taxon>Lachnospiraceae</taxon>
        <taxon>Claveliimonas</taxon>
    </lineage>
</organism>
<dbReference type="Pfam" id="PF00145">
    <property type="entry name" value="DNA_methylase"/>
    <property type="match status" value="1"/>
</dbReference>
<dbReference type="PANTHER" id="PTHR46098:SF1">
    <property type="entry name" value="TRNA (CYTOSINE(38)-C(5))-METHYLTRANSFERASE"/>
    <property type="match status" value="1"/>
</dbReference>
<evidence type="ECO:0000256" key="4">
    <source>
        <dbReference type="ARBA" id="ARBA00022747"/>
    </source>
</evidence>
<dbReference type="CDD" id="cd00315">
    <property type="entry name" value="Cyt_C5_DNA_methylase"/>
    <property type="match status" value="1"/>
</dbReference>
<dbReference type="InterPro" id="IPR001525">
    <property type="entry name" value="C5_MeTfrase"/>
</dbReference>
<dbReference type="InterPro" id="IPR050750">
    <property type="entry name" value="C5-MTase"/>
</dbReference>
<feature type="active site" evidence="5">
    <location>
        <position position="91"/>
    </location>
</feature>
<evidence type="ECO:0000313" key="8">
    <source>
        <dbReference type="EMBL" id="BDZ78245.1"/>
    </source>
</evidence>
<dbReference type="EMBL" id="AP027742">
    <property type="protein sequence ID" value="BDZ78245.1"/>
    <property type="molecule type" value="Genomic_DNA"/>
</dbReference>
<reference evidence="9" key="1">
    <citation type="journal article" date="2023" name="Int. J. Syst. Evol. Microbiol.">
        <title>Claveliimonas bilis gen. nov., sp. nov., deoxycholic acid-producing bacteria isolated from human faeces, and reclassification of Sellimonas monacensis Zenner et al. 2021 as Claveliimonas monacensis comb. nov.</title>
        <authorList>
            <person name="Hisatomi A."/>
            <person name="Kastawa N.W.E.P.G."/>
            <person name="Song I."/>
            <person name="Ohkuma M."/>
            <person name="Fukiya S."/>
            <person name="Sakamoto M."/>
        </authorList>
    </citation>
    <scope>NUCLEOTIDE SEQUENCE [LARGE SCALE GENOMIC DNA]</scope>
    <source>
        <strain evidence="9">12BBH14</strain>
    </source>
</reference>
<accession>A0ABN6YZH2</accession>
<keyword evidence="2 5" id="KW-0808">Transferase</keyword>
<dbReference type="PROSITE" id="PS51679">
    <property type="entry name" value="SAM_MT_C5"/>
    <property type="match status" value="1"/>
</dbReference>
<evidence type="ECO:0000256" key="6">
    <source>
        <dbReference type="RuleBase" id="RU000416"/>
    </source>
</evidence>
<keyword evidence="3 5" id="KW-0949">S-adenosyl-L-methionine</keyword>
<protein>
    <recommendedName>
        <fullName evidence="7">Cytosine-specific methyltransferase</fullName>
        <ecNumber evidence="7">2.1.1.37</ecNumber>
    </recommendedName>
</protein>
<comment type="catalytic activity">
    <reaction evidence="7">
        <text>a 2'-deoxycytidine in DNA + S-adenosyl-L-methionine = a 5-methyl-2'-deoxycytidine in DNA + S-adenosyl-L-homocysteine + H(+)</text>
        <dbReference type="Rhea" id="RHEA:13681"/>
        <dbReference type="Rhea" id="RHEA-COMP:11369"/>
        <dbReference type="Rhea" id="RHEA-COMP:11370"/>
        <dbReference type="ChEBI" id="CHEBI:15378"/>
        <dbReference type="ChEBI" id="CHEBI:57856"/>
        <dbReference type="ChEBI" id="CHEBI:59789"/>
        <dbReference type="ChEBI" id="CHEBI:85452"/>
        <dbReference type="ChEBI" id="CHEBI:85454"/>
        <dbReference type="EC" id="2.1.1.37"/>
    </reaction>
</comment>
<comment type="similarity">
    <text evidence="5 6">Belongs to the class I-like SAM-binding methyltransferase superfamily. C5-methyltransferase family.</text>
</comment>
<dbReference type="PRINTS" id="PR00105">
    <property type="entry name" value="C5METTRFRASE"/>
</dbReference>
<dbReference type="PANTHER" id="PTHR46098">
    <property type="entry name" value="TRNA (CYTOSINE(38)-C(5))-METHYLTRANSFERASE"/>
    <property type="match status" value="1"/>
</dbReference>
<dbReference type="PROSITE" id="PS00095">
    <property type="entry name" value="C5_MTASE_2"/>
    <property type="match status" value="1"/>
</dbReference>
<dbReference type="Proteomes" id="UP001305815">
    <property type="component" value="Chromosome"/>
</dbReference>
<evidence type="ECO:0000256" key="3">
    <source>
        <dbReference type="ARBA" id="ARBA00022691"/>
    </source>
</evidence>
<dbReference type="EC" id="2.1.1.37" evidence="7"/>
<proteinExistence type="inferred from homology"/>
<dbReference type="InterPro" id="IPR031303">
    <property type="entry name" value="C5_meth_CS"/>
</dbReference>
<evidence type="ECO:0000256" key="1">
    <source>
        <dbReference type="ARBA" id="ARBA00022603"/>
    </source>
</evidence>
<dbReference type="InterPro" id="IPR018117">
    <property type="entry name" value="C5_DNA_meth_AS"/>
</dbReference>
<keyword evidence="9" id="KW-1185">Reference proteome</keyword>
<sequence>MVQLKAKIFAGKGEVDITIVDLFCGCGGMSLGFQEAGFNILAGFEHWNAAISCYKNNFSHPVEDVDLSDVELSVKIISKYNPDIIIGGPPCQDFSGAGNRIEGDRANLTVAFAKIISEILPQYFVMENVERAYNSEAYKKARKIFKVAGYGLTEKVLDASFCGVPQKRKRFFCIGHKNGQDSFLDGLLSTNQSIFPLTVREYFEQEKYELPIEYYYRHPRSYKRRGIFSVDEPSPTIRGVNRPKPGNYKKHMGDLCDPKEIRNLSALERSLIQTFPWNFIWDDSSASTEQMIGNAVPVKLANYVATCLMRFINGDIDLYNLRFIDWLKDEKKLSSKVAGDTLSRIGRSKRILDFGTYDCECYLKKLRQEDSFQNIVPSVQAQIRRAIRLYFEYISEHTEVAL</sequence>
<dbReference type="Gene3D" id="3.90.120.10">
    <property type="entry name" value="DNA Methylase, subunit A, domain 2"/>
    <property type="match status" value="1"/>
</dbReference>
<dbReference type="RefSeq" id="WP_316265289.1">
    <property type="nucleotide sequence ID" value="NZ_AP027742.1"/>
</dbReference>
<evidence type="ECO:0000256" key="5">
    <source>
        <dbReference type="PROSITE-ProRule" id="PRU01016"/>
    </source>
</evidence>
<gene>
    <name evidence="8" type="ORF">Lac1_24280</name>
</gene>
<dbReference type="InterPro" id="IPR029063">
    <property type="entry name" value="SAM-dependent_MTases_sf"/>
</dbReference>
<dbReference type="PROSITE" id="PS00094">
    <property type="entry name" value="C5_MTASE_1"/>
    <property type="match status" value="1"/>
</dbReference>
<dbReference type="SUPFAM" id="SSF53335">
    <property type="entry name" value="S-adenosyl-L-methionine-dependent methyltransferases"/>
    <property type="match status" value="1"/>
</dbReference>
<evidence type="ECO:0000256" key="7">
    <source>
        <dbReference type="RuleBase" id="RU000417"/>
    </source>
</evidence>
<evidence type="ECO:0000313" key="9">
    <source>
        <dbReference type="Proteomes" id="UP001305815"/>
    </source>
</evidence>